<evidence type="ECO:0000256" key="6">
    <source>
        <dbReference type="SAM" id="Phobius"/>
    </source>
</evidence>
<comment type="caution">
    <text evidence="9">The sequence shown here is derived from an EMBL/GenBank/DDBJ whole genome shotgun (WGS) entry which is preliminary data.</text>
</comment>
<keyword evidence="4 6" id="KW-0472">Membrane</keyword>
<feature type="compositionally biased region" description="Polar residues" evidence="5">
    <location>
        <begin position="1"/>
        <end position="17"/>
    </location>
</feature>
<evidence type="ECO:0000256" key="2">
    <source>
        <dbReference type="ARBA" id="ARBA00022692"/>
    </source>
</evidence>
<feature type="transmembrane region" description="Helical" evidence="6">
    <location>
        <begin position="777"/>
        <end position="794"/>
    </location>
</feature>
<dbReference type="OrthoDB" id="68611at2759"/>
<evidence type="ECO:0000256" key="4">
    <source>
        <dbReference type="ARBA" id="ARBA00023136"/>
    </source>
</evidence>
<feature type="transmembrane region" description="Helical" evidence="6">
    <location>
        <begin position="277"/>
        <end position="294"/>
    </location>
</feature>
<feature type="compositionally biased region" description="Polar residues" evidence="5">
    <location>
        <begin position="94"/>
        <end position="109"/>
    </location>
</feature>
<keyword evidence="2 6" id="KW-0812">Transmembrane</keyword>
<feature type="region of interest" description="Disordered" evidence="5">
    <location>
        <begin position="1"/>
        <end position="120"/>
    </location>
</feature>
<reference evidence="9 10" key="1">
    <citation type="submission" date="2016-06" db="EMBL/GenBank/DDBJ databases">
        <title>Evolution of pathogenesis and genome organization in the Tremellales.</title>
        <authorList>
            <person name="Cuomo C."/>
            <person name="Litvintseva A."/>
            <person name="Heitman J."/>
            <person name="Chen Y."/>
            <person name="Sun S."/>
            <person name="Springer D."/>
            <person name="Dromer F."/>
            <person name="Young S."/>
            <person name="Zeng Q."/>
            <person name="Chapman S."/>
            <person name="Gujja S."/>
            <person name="Saif S."/>
            <person name="Birren B."/>
        </authorList>
    </citation>
    <scope>NUCLEOTIDE SEQUENCE [LARGE SCALE GENOMIC DNA]</scope>
    <source>
        <strain evidence="9 10">CBS 6039</strain>
    </source>
</reference>
<accession>A0A1E3I5C1</accession>
<sequence length="1123" mass="124403">MESHPSSPISQRNAQYGSTSTTSRHRRSSVFSGPGTEGRTGLGTLGVHDDKTELVGGWSNWQPLEDAVGGGDEDVDEDVDEAPAPARNCLMAQNPFTSGHTDDQASSFYPTYKKQQEPSTKRPRKLKSYWSAIWPLSPVSAVVLKCSLAYFVASLFTFVPALSSILSTAAIVDEHGRVIRQPAELGHMVATMVVFFNAGKSLGNMLLSNQYCLGLVTLATIASLLSIATFQVFDRFSPTEGKEWDSVTEIAGWTVCFAWIGGTMGVIAWAKVWIGSLHFNGGCSMAAILLYNVVLREGSIPKLFEILEIICFGVIITNFINLAVFPVSSTTTLQTSISKSLDSFKTLLDLLTSTFLLEKTVVKDARLHLKDAVRDHTATFSQLKNDLAEAKRERIFDGRIRGKKLHLYEAAVASLGRLAQHLSGLRSCERLQESLIKATTGGRIRWEQGVDGRPRLVIVDDNSETAQTSGQDEVAEDSLRVLVEFRELAGARMDALNVSCDQALDAVQGLSRKDSINTHTLVSVRSNLADALQTFKEAAGEAITKVYVGADGSHGGSVGSEHGEATLHEGEDSGNGPNETVFLIYFFLFTFEEFAREMLFLLDTMAEIVTSRQVSAWDQIKSYTLRGKRGITEGQFLYAQLTNIVPVGPSKLQAPLHPVSSKDATSRLTERIQPPRTKFEKFMRAWGEWEERMEQPDMRYAIKTGLGGALLALPAYLPATRELFLHYRGEWALVAFLSAMSQTVGQTNYISLARIFGTVTGGLVAVIFSRLFSESPIILPLVGFLFSLVCYYVITQMPDYFDAGRFTLLTYNLSCLFAYNSRNHSDVTVDLIAVERTLSVTVGIVWAGLISRYWWPFTARRELRMGLSDFCLDLSYLYSKLVTTYSKGSTDDEVVDDCICDNEGSSRSGETTPLLPTSSICRTHLSKSVRQFMSMELHLQSQLGSLRNLLAHTRNEPRLKGPFAYGFYQEVLLSCERVLDRLHSMRCVTTRVEWDNHMRRTFVLPVNKERREMAGNVILSFYTLSAGLRLRSPMPPYLPPAESGRQKLVHAIRSLDVVRKRSVEGGGRHLLFFAYSLAMQEVIVELEHLGTMMQDAFGAIPHGSAEEFGGLFADEEGDDAVEV</sequence>
<keyword evidence="10" id="KW-1185">Reference proteome</keyword>
<feature type="transmembrane region" description="Helical" evidence="6">
    <location>
        <begin position="250"/>
        <end position="270"/>
    </location>
</feature>
<dbReference type="InterPro" id="IPR052430">
    <property type="entry name" value="IVT-Associated"/>
</dbReference>
<feature type="transmembrane region" description="Helical" evidence="6">
    <location>
        <begin position="837"/>
        <end position="855"/>
    </location>
</feature>
<feature type="domain" description="Integral membrane bound transporter" evidence="8">
    <location>
        <begin position="722"/>
        <end position="848"/>
    </location>
</feature>
<feature type="transmembrane region" description="Helical" evidence="6">
    <location>
        <begin position="211"/>
        <end position="230"/>
    </location>
</feature>
<evidence type="ECO:0000259" key="7">
    <source>
        <dbReference type="Pfam" id="PF10334"/>
    </source>
</evidence>
<dbReference type="GeneID" id="30153102"/>
<dbReference type="Pfam" id="PF13515">
    <property type="entry name" value="FUSC_2"/>
    <property type="match status" value="1"/>
</dbReference>
<feature type="domain" description="DUF2421" evidence="7">
    <location>
        <begin position="856"/>
        <end position="1039"/>
    </location>
</feature>
<dbReference type="Proteomes" id="UP000094065">
    <property type="component" value="Unassembled WGS sequence"/>
</dbReference>
<proteinExistence type="predicted"/>
<dbReference type="InterPro" id="IPR049453">
    <property type="entry name" value="Memb_transporter_dom"/>
</dbReference>
<name>A0A1E3I5C1_9TREE</name>
<feature type="transmembrane region" description="Helical" evidence="6">
    <location>
        <begin position="752"/>
        <end position="771"/>
    </location>
</feature>
<keyword evidence="3 6" id="KW-1133">Transmembrane helix</keyword>
<evidence type="ECO:0000256" key="1">
    <source>
        <dbReference type="ARBA" id="ARBA00004141"/>
    </source>
</evidence>
<dbReference type="AlphaFoldDB" id="A0A1E3I5C1"/>
<feature type="compositionally biased region" description="Basic and acidic residues" evidence="5">
    <location>
        <begin position="561"/>
        <end position="571"/>
    </location>
</feature>
<dbReference type="STRING" id="1295533.A0A1E3I5C1"/>
<dbReference type="Pfam" id="PF10334">
    <property type="entry name" value="BRE4"/>
    <property type="match status" value="1"/>
</dbReference>
<evidence type="ECO:0000313" key="9">
    <source>
        <dbReference type="EMBL" id="ODN83697.1"/>
    </source>
</evidence>
<dbReference type="RefSeq" id="XP_018997697.1">
    <property type="nucleotide sequence ID" value="XM_019135270.1"/>
</dbReference>
<feature type="compositionally biased region" description="Gly residues" evidence="5">
    <location>
        <begin position="35"/>
        <end position="44"/>
    </location>
</feature>
<dbReference type="InterPro" id="IPR018820">
    <property type="entry name" value="BRE4-related_DUF2421"/>
</dbReference>
<gene>
    <name evidence="9" type="ORF">L202_01793</name>
</gene>
<comment type="subcellular location">
    <subcellularLocation>
        <location evidence="1">Membrane</location>
        <topology evidence="1">Multi-pass membrane protein</topology>
    </subcellularLocation>
</comment>
<feature type="region of interest" description="Disordered" evidence="5">
    <location>
        <begin position="554"/>
        <end position="573"/>
    </location>
</feature>
<dbReference type="EMBL" id="AWGJ01000002">
    <property type="protein sequence ID" value="ODN83697.1"/>
    <property type="molecule type" value="Genomic_DNA"/>
</dbReference>
<organism evidence="9 10">
    <name type="scientific">Cryptococcus amylolentus CBS 6039</name>
    <dbReference type="NCBI Taxonomy" id="1295533"/>
    <lineage>
        <taxon>Eukaryota</taxon>
        <taxon>Fungi</taxon>
        <taxon>Dikarya</taxon>
        <taxon>Basidiomycota</taxon>
        <taxon>Agaricomycotina</taxon>
        <taxon>Tremellomycetes</taxon>
        <taxon>Tremellales</taxon>
        <taxon>Cryptococcaceae</taxon>
        <taxon>Cryptococcus</taxon>
    </lineage>
</organism>
<evidence type="ECO:0000313" key="10">
    <source>
        <dbReference type="Proteomes" id="UP000094065"/>
    </source>
</evidence>
<protein>
    <submittedName>
        <fullName evidence="9">Uncharacterized protein</fullName>
    </submittedName>
</protein>
<feature type="compositionally biased region" description="Acidic residues" evidence="5">
    <location>
        <begin position="71"/>
        <end position="81"/>
    </location>
</feature>
<feature type="transmembrane region" description="Helical" evidence="6">
    <location>
        <begin position="148"/>
        <end position="172"/>
    </location>
</feature>
<evidence type="ECO:0000259" key="8">
    <source>
        <dbReference type="Pfam" id="PF13515"/>
    </source>
</evidence>
<dbReference type="PANTHER" id="PTHR47804:SF1">
    <property type="entry name" value="DUF2421 DOMAIN-CONTAINING PROTEIN"/>
    <property type="match status" value="1"/>
</dbReference>
<dbReference type="PANTHER" id="PTHR47804">
    <property type="entry name" value="60S RIBOSOMAL PROTEIN L19"/>
    <property type="match status" value="1"/>
</dbReference>
<evidence type="ECO:0000256" key="3">
    <source>
        <dbReference type="ARBA" id="ARBA00022989"/>
    </source>
</evidence>
<dbReference type="GO" id="GO:0016020">
    <property type="term" value="C:membrane"/>
    <property type="evidence" value="ECO:0007669"/>
    <property type="project" value="UniProtKB-SubCell"/>
</dbReference>
<feature type="transmembrane region" description="Helical" evidence="6">
    <location>
        <begin position="306"/>
        <end position="327"/>
    </location>
</feature>
<evidence type="ECO:0000256" key="5">
    <source>
        <dbReference type="SAM" id="MobiDB-lite"/>
    </source>
</evidence>